<dbReference type="InterPro" id="IPR002058">
    <property type="entry name" value="PAP_assoc"/>
</dbReference>
<feature type="compositionally biased region" description="Pro residues" evidence="7">
    <location>
        <begin position="640"/>
        <end position="654"/>
    </location>
</feature>
<dbReference type="EMBL" id="UXSR01005193">
    <property type="protein sequence ID" value="VDD79414.1"/>
    <property type="molecule type" value="Genomic_DNA"/>
</dbReference>
<evidence type="ECO:0000259" key="8">
    <source>
        <dbReference type="Pfam" id="PF03828"/>
    </source>
</evidence>
<evidence type="ECO:0000256" key="5">
    <source>
        <dbReference type="ARBA" id="ARBA00022723"/>
    </source>
</evidence>
<dbReference type="GO" id="GO:0043634">
    <property type="term" value="P:polyadenylation-dependent ncRNA catabolic process"/>
    <property type="evidence" value="ECO:0007669"/>
    <property type="project" value="TreeGrafter"/>
</dbReference>
<dbReference type="InterPro" id="IPR045862">
    <property type="entry name" value="Trf4-like"/>
</dbReference>
<feature type="compositionally biased region" description="Basic and acidic residues" evidence="7">
    <location>
        <begin position="569"/>
        <end position="584"/>
    </location>
</feature>
<feature type="region of interest" description="Disordered" evidence="7">
    <location>
        <begin position="537"/>
        <end position="588"/>
    </location>
</feature>
<accession>A0A0R3UEI2</accession>
<dbReference type="InterPro" id="IPR054708">
    <property type="entry name" value="MTPAP-like_central"/>
</dbReference>
<feature type="region of interest" description="Disordered" evidence="7">
    <location>
        <begin position="672"/>
        <end position="714"/>
    </location>
</feature>
<dbReference type="GO" id="GO:0003729">
    <property type="term" value="F:mRNA binding"/>
    <property type="evidence" value="ECO:0007669"/>
    <property type="project" value="TreeGrafter"/>
</dbReference>
<gene>
    <name evidence="10" type="ORF">MCOS_LOCUS5417</name>
</gene>
<evidence type="ECO:0000256" key="3">
    <source>
        <dbReference type="ARBA" id="ARBA00012388"/>
    </source>
</evidence>
<feature type="compositionally biased region" description="Acidic residues" evidence="7">
    <location>
        <begin position="548"/>
        <end position="563"/>
    </location>
</feature>
<evidence type="ECO:0000259" key="9">
    <source>
        <dbReference type="Pfam" id="PF22600"/>
    </source>
</evidence>
<feature type="region of interest" description="Disordered" evidence="7">
    <location>
        <begin position="767"/>
        <end position="846"/>
    </location>
</feature>
<dbReference type="STRING" id="53468.A0A0R3UEI2"/>
<dbReference type="GO" id="GO:0031499">
    <property type="term" value="C:TRAMP complex"/>
    <property type="evidence" value="ECO:0007669"/>
    <property type="project" value="TreeGrafter"/>
</dbReference>
<dbReference type="GO" id="GO:0031123">
    <property type="term" value="P:RNA 3'-end processing"/>
    <property type="evidence" value="ECO:0007669"/>
    <property type="project" value="TreeGrafter"/>
</dbReference>
<evidence type="ECO:0000256" key="2">
    <source>
        <dbReference type="ARBA" id="ARBA00008593"/>
    </source>
</evidence>
<keyword evidence="4" id="KW-0808">Transferase</keyword>
<feature type="domain" description="Poly(A) RNA polymerase mitochondrial-like central palm" evidence="9">
    <location>
        <begin position="55"/>
        <end position="180"/>
    </location>
</feature>
<reference evidence="10 11" key="1">
    <citation type="submission" date="2018-10" db="EMBL/GenBank/DDBJ databases">
        <authorList>
            <consortium name="Pathogen Informatics"/>
        </authorList>
    </citation>
    <scope>NUCLEOTIDE SEQUENCE [LARGE SCALE GENOMIC DNA]</scope>
</reference>
<feature type="compositionally biased region" description="Basic residues" evidence="7">
    <location>
        <begin position="686"/>
        <end position="699"/>
    </location>
</feature>
<dbReference type="Gene3D" id="3.30.460.10">
    <property type="entry name" value="Beta Polymerase, domain 2"/>
    <property type="match status" value="1"/>
</dbReference>
<feature type="domain" description="PAP-associated" evidence="8">
    <location>
        <begin position="241"/>
        <end position="301"/>
    </location>
</feature>
<dbReference type="Pfam" id="PF03828">
    <property type="entry name" value="PAP_assoc"/>
    <property type="match status" value="1"/>
</dbReference>
<dbReference type="FunFam" id="1.10.1410.10:FF:000003">
    <property type="entry name" value="non-canonical poly(A) RNA polymerase PAPD7"/>
    <property type="match status" value="1"/>
</dbReference>
<organism evidence="10 11">
    <name type="scientific">Mesocestoides corti</name>
    <name type="common">Flatworm</name>
    <dbReference type="NCBI Taxonomy" id="53468"/>
    <lineage>
        <taxon>Eukaryota</taxon>
        <taxon>Metazoa</taxon>
        <taxon>Spiralia</taxon>
        <taxon>Lophotrochozoa</taxon>
        <taxon>Platyhelminthes</taxon>
        <taxon>Cestoda</taxon>
        <taxon>Eucestoda</taxon>
        <taxon>Cyclophyllidea</taxon>
        <taxon>Mesocestoididae</taxon>
        <taxon>Mesocestoides</taxon>
    </lineage>
</organism>
<dbReference type="GO" id="GO:0046872">
    <property type="term" value="F:metal ion binding"/>
    <property type="evidence" value="ECO:0007669"/>
    <property type="project" value="UniProtKB-KW"/>
</dbReference>
<dbReference type="FunFam" id="3.30.460.10:FF:000006">
    <property type="entry name" value="non-canonical poly(A) RNA polymerase PAPD5"/>
    <property type="match status" value="1"/>
</dbReference>
<reference evidence="12" key="2">
    <citation type="submission" date="2019-11" db="UniProtKB">
        <authorList>
            <consortium name="WormBaseParasite"/>
        </authorList>
    </citation>
    <scope>IDENTIFICATION</scope>
</reference>
<name>A0A0R3UEI2_MESCO</name>
<dbReference type="InterPro" id="IPR043519">
    <property type="entry name" value="NT_sf"/>
</dbReference>
<dbReference type="EC" id="2.7.7.19" evidence="3"/>
<keyword evidence="5" id="KW-0479">Metal-binding</keyword>
<sequence>MNNAVAHNLSYQTKLPVFDGGSNQDNSELIYSTQLDKDAVWKPKNRVYRPGVVGLHEEIIDFVNFIGPTSEEHWVREIVVAKVKNIVYSLWPECRTDVFGSFSTGLYLPTSDIDVVIFGKWLNLPLSTLENALRSSRIASDIKVLSRATVPIVKLTDADTGLHLDISFNMINSVRAVDMIGGFIQKFPCLRYLVFVLKQFLFQRDLNEVWTGGISSYALILMCISFLQHNGKEDEKPENVNLGTLLMEFFELYGRNFNYATTAIRVTGSGSYVRKEAVLKNMEPGSGPSFLCIEDPLCPGNNVGRRSYGAPQVRQAFEYAYLALSSALRSDAENEGSILSKILQISSATVESRRRVRAHALFMYQIIPSFITPVVPQPHPKSNSLPLHTQLSESNPSYSSQSNSANPVISPGGGSGDQRQGVSPSLSKEPIIVSARGFATRPPAFLRTPIGGEMLALSPHPPHFLYRPPQPVFYDPLILHLPNTQGGVPTTSGTPTSKPVFIILSHSSVVPFPDQMLAQPNYVPTQLLATSSPIDDESVAMSPALPDSDSDCDELPTDSDINEEASNGENHDAATSEGRQKTRDLQQQAADRNFKNIRSASASNPCSNLASQLAPLRLASSEQNICSPCHNKLAESSCRSPPPPQPLAPSPLPQPTAVSAGKVVEIPNCEHMEADSCSPPPPTHLRGGKSVRRRRRPLRRGGGGGGSVVNGSSTFTTAAPEVQSHSTAVANVCLSSNEESEGSGVNQGGHRLKRRCSQLHQAGHCCSDQSEKVVAASKSTSDRPKTWSSAKSSVRTSSCSPAQIGDKCGKYNSPTALQSGKNQQQSGAKNATMPISLKRLATSRPR</sequence>
<keyword evidence="6" id="KW-0460">Magnesium</keyword>
<feature type="region of interest" description="Disordered" evidence="7">
    <location>
        <begin position="378"/>
        <end position="425"/>
    </location>
</feature>
<evidence type="ECO:0000256" key="4">
    <source>
        <dbReference type="ARBA" id="ARBA00022679"/>
    </source>
</evidence>
<comment type="cofactor">
    <cofactor evidence="1">
        <name>Mn(2+)</name>
        <dbReference type="ChEBI" id="CHEBI:29035"/>
    </cofactor>
</comment>
<evidence type="ECO:0000313" key="12">
    <source>
        <dbReference type="WBParaSite" id="MCU_000414-RA"/>
    </source>
</evidence>
<evidence type="ECO:0000256" key="6">
    <source>
        <dbReference type="ARBA" id="ARBA00022842"/>
    </source>
</evidence>
<keyword evidence="11" id="KW-1185">Reference proteome</keyword>
<dbReference type="AlphaFoldDB" id="A0A0R3UEI2"/>
<comment type="similarity">
    <text evidence="2">Belongs to the DNA polymerase type-B-like family.</text>
</comment>
<dbReference type="SUPFAM" id="SSF81631">
    <property type="entry name" value="PAP/OAS1 substrate-binding domain"/>
    <property type="match status" value="1"/>
</dbReference>
<dbReference type="WBParaSite" id="MCU_000414-RA">
    <property type="protein sequence ID" value="MCU_000414-RA"/>
    <property type="gene ID" value="MCU_000414"/>
</dbReference>
<feature type="compositionally biased region" description="Polar residues" evidence="7">
    <location>
        <begin position="786"/>
        <end position="801"/>
    </location>
</feature>
<dbReference type="CDD" id="cd05402">
    <property type="entry name" value="NT_PAP_TUTase"/>
    <property type="match status" value="1"/>
</dbReference>
<dbReference type="PANTHER" id="PTHR23092:SF15">
    <property type="entry name" value="INACTIVE NON-CANONICAL POLY(A) RNA POLYMERASE PROTEIN TRF4-2-RELATED"/>
    <property type="match status" value="1"/>
</dbReference>
<evidence type="ECO:0000313" key="11">
    <source>
        <dbReference type="Proteomes" id="UP000267029"/>
    </source>
</evidence>
<dbReference type="OrthoDB" id="273917at2759"/>
<feature type="compositionally biased region" description="Low complexity" evidence="7">
    <location>
        <begin position="392"/>
        <end position="406"/>
    </location>
</feature>
<feature type="compositionally biased region" description="Polar residues" evidence="7">
    <location>
        <begin position="812"/>
        <end position="829"/>
    </location>
</feature>
<dbReference type="Pfam" id="PF22600">
    <property type="entry name" value="MTPAP-like_central"/>
    <property type="match status" value="1"/>
</dbReference>
<evidence type="ECO:0000313" key="10">
    <source>
        <dbReference type="EMBL" id="VDD79414.1"/>
    </source>
</evidence>
<evidence type="ECO:0000256" key="7">
    <source>
        <dbReference type="SAM" id="MobiDB-lite"/>
    </source>
</evidence>
<evidence type="ECO:0000256" key="1">
    <source>
        <dbReference type="ARBA" id="ARBA00001936"/>
    </source>
</evidence>
<dbReference type="Gene3D" id="1.10.1410.10">
    <property type="match status" value="1"/>
</dbReference>
<proteinExistence type="inferred from homology"/>
<dbReference type="PANTHER" id="PTHR23092">
    <property type="entry name" value="POLY(A) RNA POLYMERASE"/>
    <property type="match status" value="1"/>
</dbReference>
<dbReference type="Proteomes" id="UP000267029">
    <property type="component" value="Unassembled WGS sequence"/>
</dbReference>
<feature type="region of interest" description="Disordered" evidence="7">
    <location>
        <begin position="633"/>
        <end position="657"/>
    </location>
</feature>
<dbReference type="SUPFAM" id="SSF81301">
    <property type="entry name" value="Nucleotidyltransferase"/>
    <property type="match status" value="1"/>
</dbReference>
<dbReference type="GO" id="GO:1990817">
    <property type="term" value="F:poly(A) RNA polymerase activity"/>
    <property type="evidence" value="ECO:0007669"/>
    <property type="project" value="UniProtKB-EC"/>
</dbReference>
<dbReference type="GO" id="GO:0005730">
    <property type="term" value="C:nucleolus"/>
    <property type="evidence" value="ECO:0007669"/>
    <property type="project" value="TreeGrafter"/>
</dbReference>
<protein>
    <recommendedName>
        <fullName evidence="3">polynucleotide adenylyltransferase</fullName>
        <ecNumber evidence="3">2.7.7.19</ecNumber>
    </recommendedName>
</protein>
<feature type="compositionally biased region" description="Polar residues" evidence="7">
    <location>
        <begin position="380"/>
        <end position="391"/>
    </location>
</feature>